<comment type="subunit">
    <text evidence="2">Homotetramer.</text>
</comment>
<keyword evidence="5" id="KW-1185">Reference proteome</keyword>
<comment type="caution">
    <text evidence="4">The sequence shown here is derived from an EMBL/GenBank/DDBJ whole genome shotgun (WGS) entry which is preliminary data.</text>
</comment>
<evidence type="ECO:0000313" key="4">
    <source>
        <dbReference type="EMBL" id="NPE13868.1"/>
    </source>
</evidence>
<dbReference type="GeneID" id="82157296"/>
<name>A0ABX2AV71_9BACT</name>
<dbReference type="SUPFAM" id="SSF50249">
    <property type="entry name" value="Nucleic acid-binding proteins"/>
    <property type="match status" value="1"/>
</dbReference>
<dbReference type="InterPro" id="IPR011344">
    <property type="entry name" value="ssDNA-bd"/>
</dbReference>
<dbReference type="GO" id="GO:0003677">
    <property type="term" value="F:DNA binding"/>
    <property type="evidence" value="ECO:0007669"/>
    <property type="project" value="UniProtKB-KW"/>
</dbReference>
<evidence type="ECO:0000256" key="2">
    <source>
        <dbReference type="HAMAP-Rule" id="MF_00984"/>
    </source>
</evidence>
<dbReference type="HAMAP" id="MF_00984">
    <property type="entry name" value="SSB"/>
    <property type="match status" value="1"/>
</dbReference>
<dbReference type="RefSeq" id="WP_172175200.1">
    <property type="nucleotide sequence ID" value="NZ_CASGIA010000009.1"/>
</dbReference>
<keyword evidence="1 2" id="KW-0238">DNA-binding</keyword>
<dbReference type="Pfam" id="PF00436">
    <property type="entry name" value="SSB"/>
    <property type="match status" value="1"/>
</dbReference>
<dbReference type="PANTHER" id="PTHR10302">
    <property type="entry name" value="SINGLE-STRANDED DNA-BINDING PROTEIN"/>
    <property type="match status" value="1"/>
</dbReference>
<gene>
    <name evidence="4" type="ORF">HPS55_05915</name>
</gene>
<evidence type="ECO:0000256" key="1">
    <source>
        <dbReference type="ARBA" id="ARBA00023125"/>
    </source>
</evidence>
<dbReference type="PIRSF" id="PIRSF002070">
    <property type="entry name" value="SSB"/>
    <property type="match status" value="1"/>
</dbReference>
<dbReference type="InterPro" id="IPR012340">
    <property type="entry name" value="NA-bd_OB-fold"/>
</dbReference>
<dbReference type="CDD" id="cd04496">
    <property type="entry name" value="SSB_OBF"/>
    <property type="match status" value="1"/>
</dbReference>
<dbReference type="Proteomes" id="UP001193734">
    <property type="component" value="Unassembled WGS sequence"/>
</dbReference>
<dbReference type="NCBIfam" id="TIGR00621">
    <property type="entry name" value="ssb"/>
    <property type="match status" value="1"/>
</dbReference>
<dbReference type="PROSITE" id="PS50935">
    <property type="entry name" value="SSB"/>
    <property type="match status" value="1"/>
</dbReference>
<proteinExistence type="inferred from homology"/>
<organism evidence="4 5">
    <name type="scientific">Xylanibacter rodentium</name>
    <dbReference type="NCBI Taxonomy" id="2736289"/>
    <lineage>
        <taxon>Bacteria</taxon>
        <taxon>Pseudomonadati</taxon>
        <taxon>Bacteroidota</taxon>
        <taxon>Bacteroidia</taxon>
        <taxon>Bacteroidales</taxon>
        <taxon>Prevotellaceae</taxon>
        <taxon>Xylanibacter</taxon>
    </lineage>
</organism>
<dbReference type="Gene3D" id="2.40.50.140">
    <property type="entry name" value="Nucleic acid-binding proteins"/>
    <property type="match status" value="1"/>
</dbReference>
<sequence length="121" mass="14003">MNKVMLIGNVGKEPEIRYVDHGVAVARFSLATTERGYTLQNGTQVPDRTDWHNIVMWRRLAEIVEKYVHKGDKLYVEGRLRYTTYDDKHGKRYSITEVWAENMEMLTPKSVADNKSAADVK</sequence>
<evidence type="ECO:0000313" key="5">
    <source>
        <dbReference type="Proteomes" id="UP001193734"/>
    </source>
</evidence>
<dbReference type="EMBL" id="JABKKE010000007">
    <property type="protein sequence ID" value="NPE13868.1"/>
    <property type="molecule type" value="Genomic_DNA"/>
</dbReference>
<reference evidence="4 5" key="1">
    <citation type="submission" date="2020-05" db="EMBL/GenBank/DDBJ databases">
        <title>Distinct polysaccharide utilization as determinants for interspecies competition between intestinal Prevotella spp.</title>
        <authorList>
            <person name="Galvez E.J.C."/>
            <person name="Iljazovic A."/>
            <person name="Strowig T."/>
        </authorList>
    </citation>
    <scope>NUCLEOTIDE SEQUENCE [LARGE SCALE GENOMIC DNA]</scope>
    <source>
        <strain evidence="4 5">PROD</strain>
    </source>
</reference>
<comment type="caution">
    <text evidence="2">Lacks conserved residue(s) required for the propagation of feature annotation.</text>
</comment>
<dbReference type="PANTHER" id="PTHR10302:SF27">
    <property type="entry name" value="SINGLE-STRANDED DNA-BINDING PROTEIN"/>
    <property type="match status" value="1"/>
</dbReference>
<protein>
    <recommendedName>
        <fullName evidence="2 3">Single-stranded DNA-binding protein</fullName>
        <shortName evidence="2">SSB</shortName>
    </recommendedName>
</protein>
<accession>A0ABX2AV71</accession>
<dbReference type="InterPro" id="IPR000424">
    <property type="entry name" value="Primosome_PriB/ssb"/>
</dbReference>
<evidence type="ECO:0000256" key="3">
    <source>
        <dbReference type="PIRNR" id="PIRNR002070"/>
    </source>
</evidence>